<dbReference type="GO" id="GO:0006508">
    <property type="term" value="P:proteolysis"/>
    <property type="evidence" value="ECO:0007669"/>
    <property type="project" value="InterPro"/>
</dbReference>
<sequence>MREHFFRLADHLRTRLEGSEEFTLWLVAEQSDFVRFNGGKVRQAGRVEQVYLEFKLLLGNKHVSQNLSLSGKDDDFALLDQVVADLRSALGDVPDDPYLLLNRTPRDSERVLADTLPPTADMLNDIVTAAAGCDLVGILAAGPIYHGFANSLGQSNWHQAASWNFDWSLHGPGNQAVKRGSAGTDWSAERLRAEFAHASAELALLARTPRHPMPGSYRAYFTPAAVAELLQVLNLDGFSEKQQRAKRSPLVRLVEGEASLSPLLHLAEDCANGMTPGFQAEGFIKPDRIELITAGRHAGSLVSPRSASEYGITGTAAEGDEAGRSLELAAGTLAQADVLAALGTGLYIANLWYLNFSEQSACRITGMTRFACFWVEQGKIVAPLAVMRFDDTIYRLLGSELEALTREREMLVDPGSYGARACASVCLPGALVKRFNLVS</sequence>
<dbReference type="RefSeq" id="WP_144280163.1">
    <property type="nucleotide sequence ID" value="NZ_CP041730.1"/>
</dbReference>
<feature type="domain" description="Metalloprotease TldD/E C-terminal" evidence="1">
    <location>
        <begin position="214"/>
        <end position="435"/>
    </location>
</feature>
<name>A0A516SKU8_9NEIS</name>
<dbReference type="OrthoDB" id="9763230at2"/>
<protein>
    <submittedName>
        <fullName evidence="2">TldE/PmbA family protein</fullName>
    </submittedName>
</protein>
<evidence type="ECO:0000313" key="3">
    <source>
        <dbReference type="Proteomes" id="UP000317550"/>
    </source>
</evidence>
<dbReference type="InterPro" id="IPR045569">
    <property type="entry name" value="Metalloprtase-TldD/E_C"/>
</dbReference>
<dbReference type="EMBL" id="CP041730">
    <property type="protein sequence ID" value="QDQ28780.1"/>
    <property type="molecule type" value="Genomic_DNA"/>
</dbReference>
<evidence type="ECO:0000313" key="2">
    <source>
        <dbReference type="EMBL" id="QDQ28780.1"/>
    </source>
</evidence>
<dbReference type="GO" id="GO:0008237">
    <property type="term" value="F:metallopeptidase activity"/>
    <property type="evidence" value="ECO:0007669"/>
    <property type="project" value="InterPro"/>
</dbReference>
<proteinExistence type="predicted"/>
<dbReference type="KEGG" id="cari:FNU76_21845"/>
<gene>
    <name evidence="2" type="ORF">FNU76_21845</name>
</gene>
<dbReference type="InterPro" id="IPR036059">
    <property type="entry name" value="TldD/PmbA_sf"/>
</dbReference>
<reference evidence="3" key="1">
    <citation type="submission" date="2019-07" db="EMBL/GenBank/DDBJ databases">
        <title>Chitinimonas sp. nov., isolated from Ny-Alesund, arctica soil.</title>
        <authorList>
            <person name="Xu Q."/>
            <person name="Peng F."/>
        </authorList>
    </citation>
    <scope>NUCLEOTIDE SEQUENCE [LARGE SCALE GENOMIC DNA]</scope>
    <source>
        <strain evidence="3">R3-44</strain>
    </source>
</reference>
<accession>A0A516SKU8</accession>
<keyword evidence="3" id="KW-1185">Reference proteome</keyword>
<dbReference type="SUPFAM" id="SSF111283">
    <property type="entry name" value="Putative modulator of DNA gyrase, PmbA/TldD"/>
    <property type="match status" value="1"/>
</dbReference>
<dbReference type="Proteomes" id="UP000317550">
    <property type="component" value="Chromosome"/>
</dbReference>
<dbReference type="PANTHER" id="PTHR43666">
    <property type="entry name" value="TLDD PROTEIN"/>
    <property type="match status" value="1"/>
</dbReference>
<dbReference type="Pfam" id="PF19289">
    <property type="entry name" value="PmbA_TldD_3rd"/>
    <property type="match status" value="1"/>
</dbReference>
<dbReference type="PANTHER" id="PTHR43666:SF1">
    <property type="entry name" value="CONSERVED PROTEIN"/>
    <property type="match status" value="1"/>
</dbReference>
<organism evidence="2 3">
    <name type="scientific">Chitinimonas arctica</name>
    <dbReference type="NCBI Taxonomy" id="2594795"/>
    <lineage>
        <taxon>Bacteria</taxon>
        <taxon>Pseudomonadati</taxon>
        <taxon>Pseudomonadota</taxon>
        <taxon>Betaproteobacteria</taxon>
        <taxon>Neisseriales</taxon>
        <taxon>Chitinibacteraceae</taxon>
        <taxon>Chitinimonas</taxon>
    </lineage>
</organism>
<evidence type="ECO:0000259" key="1">
    <source>
        <dbReference type="Pfam" id="PF19289"/>
    </source>
</evidence>
<dbReference type="AlphaFoldDB" id="A0A516SKU8"/>